<dbReference type="Proteomes" id="UP000017836">
    <property type="component" value="Unassembled WGS sequence"/>
</dbReference>
<organism evidence="2 3">
    <name type="scientific">Amborella trichopoda</name>
    <dbReference type="NCBI Taxonomy" id="13333"/>
    <lineage>
        <taxon>Eukaryota</taxon>
        <taxon>Viridiplantae</taxon>
        <taxon>Streptophyta</taxon>
        <taxon>Embryophyta</taxon>
        <taxon>Tracheophyta</taxon>
        <taxon>Spermatophyta</taxon>
        <taxon>Magnoliopsida</taxon>
        <taxon>Amborellales</taxon>
        <taxon>Amborellaceae</taxon>
        <taxon>Amborella</taxon>
    </lineage>
</organism>
<evidence type="ECO:0000313" key="3">
    <source>
        <dbReference type="Proteomes" id="UP000017836"/>
    </source>
</evidence>
<reference evidence="3" key="1">
    <citation type="journal article" date="2013" name="Science">
        <title>The Amborella genome and the evolution of flowering plants.</title>
        <authorList>
            <consortium name="Amborella Genome Project"/>
        </authorList>
    </citation>
    <scope>NUCLEOTIDE SEQUENCE [LARGE SCALE GENOMIC DNA]</scope>
</reference>
<keyword evidence="1" id="KW-0472">Membrane</keyword>
<dbReference type="HOGENOM" id="CLU_2200508_0_0_1"/>
<dbReference type="EMBL" id="KI397331">
    <property type="protein sequence ID" value="ERM96031.1"/>
    <property type="molecule type" value="Genomic_DNA"/>
</dbReference>
<proteinExistence type="predicted"/>
<evidence type="ECO:0008006" key="4">
    <source>
        <dbReference type="Google" id="ProtNLM"/>
    </source>
</evidence>
<dbReference type="Gramene" id="ERM96031">
    <property type="protein sequence ID" value="ERM96031"/>
    <property type="gene ID" value="AMTR_s00129p00078590"/>
</dbReference>
<dbReference type="eggNOG" id="ENOG502QPKZ">
    <property type="taxonomic scope" value="Eukaryota"/>
</dbReference>
<feature type="transmembrane region" description="Helical" evidence="1">
    <location>
        <begin position="21"/>
        <end position="40"/>
    </location>
</feature>
<protein>
    <recommendedName>
        <fullName evidence="4">FAE domain-containing protein</fullName>
    </recommendedName>
</protein>
<sequence length="108" mass="12311">MPASNFRSSVRLKYVKLGYQYLVNLLLSFLLVPIMAAAAIELLRTSPEEILRQCHSLQLGLVQILCSSLFIVFMATLYFTSKPRPIYLVDYTCFKAPDSCIVYHPKAF</sequence>
<name>W1NKN2_AMBTC</name>
<evidence type="ECO:0000313" key="2">
    <source>
        <dbReference type="EMBL" id="ERM96031.1"/>
    </source>
</evidence>
<dbReference type="AlphaFoldDB" id="W1NKN2"/>
<dbReference type="STRING" id="13333.W1NKN2"/>
<evidence type="ECO:0000256" key="1">
    <source>
        <dbReference type="SAM" id="Phobius"/>
    </source>
</evidence>
<keyword evidence="1" id="KW-0812">Transmembrane</keyword>
<keyword evidence="3" id="KW-1185">Reference proteome</keyword>
<accession>W1NKN2</accession>
<keyword evidence="1" id="KW-1133">Transmembrane helix</keyword>
<gene>
    <name evidence="2" type="ORF">AMTR_s00129p00078590</name>
</gene>
<feature type="transmembrane region" description="Helical" evidence="1">
    <location>
        <begin position="60"/>
        <end position="79"/>
    </location>
</feature>